<dbReference type="AlphaFoldDB" id="A0A6G1C6A3"/>
<sequence>MESSAVAVATSSTALTGDLTGDQNRSRDSASLSGRWSNKKPAGTERTNEPSEGQPSVSDQCRPARGAGHGWGRPRRSVDIMRHYHRHTRVAMEPFGVELNDP</sequence>
<proteinExistence type="predicted"/>
<feature type="compositionally biased region" description="Polar residues" evidence="1">
    <location>
        <begin position="50"/>
        <end position="59"/>
    </location>
</feature>
<comment type="caution">
    <text evidence="2">The sequence shown here is derived from an EMBL/GenBank/DDBJ whole genome shotgun (WGS) entry which is preliminary data.</text>
</comment>
<gene>
    <name evidence="2" type="ORF">E2562_018132</name>
</gene>
<feature type="compositionally biased region" description="Low complexity" evidence="1">
    <location>
        <begin position="1"/>
        <end position="14"/>
    </location>
</feature>
<organism evidence="2 3">
    <name type="scientific">Oryza meyeriana var. granulata</name>
    <dbReference type="NCBI Taxonomy" id="110450"/>
    <lineage>
        <taxon>Eukaryota</taxon>
        <taxon>Viridiplantae</taxon>
        <taxon>Streptophyta</taxon>
        <taxon>Embryophyta</taxon>
        <taxon>Tracheophyta</taxon>
        <taxon>Spermatophyta</taxon>
        <taxon>Magnoliopsida</taxon>
        <taxon>Liliopsida</taxon>
        <taxon>Poales</taxon>
        <taxon>Poaceae</taxon>
        <taxon>BOP clade</taxon>
        <taxon>Oryzoideae</taxon>
        <taxon>Oryzeae</taxon>
        <taxon>Oryzinae</taxon>
        <taxon>Oryza</taxon>
        <taxon>Oryza meyeriana</taxon>
    </lineage>
</organism>
<feature type="region of interest" description="Disordered" evidence="1">
    <location>
        <begin position="1"/>
        <end position="75"/>
    </location>
</feature>
<name>A0A6G1C6A3_9ORYZ</name>
<accession>A0A6G1C6A3</accession>
<protein>
    <submittedName>
        <fullName evidence="2">Uncharacterized protein</fullName>
    </submittedName>
</protein>
<dbReference type="Proteomes" id="UP000479710">
    <property type="component" value="Unassembled WGS sequence"/>
</dbReference>
<evidence type="ECO:0000313" key="3">
    <source>
        <dbReference type="Proteomes" id="UP000479710"/>
    </source>
</evidence>
<keyword evidence="3" id="KW-1185">Reference proteome</keyword>
<reference evidence="2 3" key="1">
    <citation type="submission" date="2019-11" db="EMBL/GenBank/DDBJ databases">
        <title>Whole genome sequence of Oryza granulata.</title>
        <authorList>
            <person name="Li W."/>
        </authorList>
    </citation>
    <scope>NUCLEOTIDE SEQUENCE [LARGE SCALE GENOMIC DNA]</scope>
    <source>
        <strain evidence="3">cv. Menghai</strain>
        <tissue evidence="2">Leaf</tissue>
    </source>
</reference>
<evidence type="ECO:0000256" key="1">
    <source>
        <dbReference type="SAM" id="MobiDB-lite"/>
    </source>
</evidence>
<dbReference type="EMBL" id="SPHZ02000010">
    <property type="protein sequence ID" value="KAF0895998.1"/>
    <property type="molecule type" value="Genomic_DNA"/>
</dbReference>
<evidence type="ECO:0000313" key="2">
    <source>
        <dbReference type="EMBL" id="KAF0895998.1"/>
    </source>
</evidence>